<keyword evidence="2" id="KW-1185">Reference proteome</keyword>
<name>A0A835BKZ5_9POAL</name>
<protein>
    <submittedName>
        <fullName evidence="1">Uncharacterized protein</fullName>
    </submittedName>
</protein>
<dbReference type="EMBL" id="JACEFO010001809">
    <property type="protein sequence ID" value="KAF8701344.1"/>
    <property type="molecule type" value="Genomic_DNA"/>
</dbReference>
<reference evidence="1" key="1">
    <citation type="submission" date="2020-07" db="EMBL/GenBank/DDBJ databases">
        <title>Genome sequence and genetic diversity analysis of an under-domesticated orphan crop, white fonio (Digitaria exilis).</title>
        <authorList>
            <person name="Bennetzen J.L."/>
            <person name="Chen S."/>
            <person name="Ma X."/>
            <person name="Wang X."/>
            <person name="Yssel A.E.J."/>
            <person name="Chaluvadi S.R."/>
            <person name="Johnson M."/>
            <person name="Gangashetty P."/>
            <person name="Hamidou F."/>
            <person name="Sanogo M.D."/>
            <person name="Zwaenepoel A."/>
            <person name="Wallace J."/>
            <person name="Van De Peer Y."/>
            <person name="Van Deynze A."/>
        </authorList>
    </citation>
    <scope>NUCLEOTIDE SEQUENCE</scope>
    <source>
        <tissue evidence="1">Leaves</tissue>
    </source>
</reference>
<dbReference type="OrthoDB" id="701462at2759"/>
<gene>
    <name evidence="1" type="ORF">HU200_033674</name>
</gene>
<evidence type="ECO:0000313" key="1">
    <source>
        <dbReference type="EMBL" id="KAF8701344.1"/>
    </source>
</evidence>
<dbReference type="AlphaFoldDB" id="A0A835BKZ5"/>
<comment type="caution">
    <text evidence="1">The sequence shown here is derived from an EMBL/GenBank/DDBJ whole genome shotgun (WGS) entry which is preliminary data.</text>
</comment>
<dbReference type="Proteomes" id="UP000636709">
    <property type="component" value="Unassembled WGS sequence"/>
</dbReference>
<organism evidence="1 2">
    <name type="scientific">Digitaria exilis</name>
    <dbReference type="NCBI Taxonomy" id="1010633"/>
    <lineage>
        <taxon>Eukaryota</taxon>
        <taxon>Viridiplantae</taxon>
        <taxon>Streptophyta</taxon>
        <taxon>Embryophyta</taxon>
        <taxon>Tracheophyta</taxon>
        <taxon>Spermatophyta</taxon>
        <taxon>Magnoliopsida</taxon>
        <taxon>Liliopsida</taxon>
        <taxon>Poales</taxon>
        <taxon>Poaceae</taxon>
        <taxon>PACMAD clade</taxon>
        <taxon>Panicoideae</taxon>
        <taxon>Panicodae</taxon>
        <taxon>Paniceae</taxon>
        <taxon>Anthephorinae</taxon>
        <taxon>Digitaria</taxon>
    </lineage>
</organism>
<accession>A0A835BKZ5</accession>
<evidence type="ECO:0000313" key="2">
    <source>
        <dbReference type="Proteomes" id="UP000636709"/>
    </source>
</evidence>
<proteinExistence type="predicted"/>
<sequence length="120" mass="14036">MSFLLHCPWPFEQNFETFQWNDWPPLPLLMHRILKENSPQKHPLLHSQSDCEWSPFRCQRSSTYLGILPKASFPCCHLFIYQRCGDFLICCCFKHGLQLCKGRGTMRKRKVACTQAAIGC</sequence>